<keyword evidence="2" id="KW-0812">Transmembrane</keyword>
<protein>
    <recommendedName>
        <fullName evidence="3">Polysaccharide biosynthesis protein CapD-like domain-containing protein</fullName>
    </recommendedName>
</protein>
<feature type="transmembrane region" description="Helical" evidence="2">
    <location>
        <begin position="9"/>
        <end position="31"/>
    </location>
</feature>
<evidence type="ECO:0000256" key="2">
    <source>
        <dbReference type="SAM" id="Phobius"/>
    </source>
</evidence>
<accession>A0A410MFG4</accession>
<dbReference type="Gene3D" id="3.40.50.720">
    <property type="entry name" value="NAD(P)-binding Rossmann-like Domain"/>
    <property type="match status" value="2"/>
</dbReference>
<keyword evidence="2" id="KW-0472">Membrane</keyword>
<evidence type="ECO:0000313" key="5">
    <source>
        <dbReference type="Proteomes" id="UP000287756"/>
    </source>
</evidence>
<dbReference type="InterPro" id="IPR051203">
    <property type="entry name" value="Polysaccharide_Synthase-Rel"/>
</dbReference>
<dbReference type="PANTHER" id="PTHR43318">
    <property type="entry name" value="UDP-N-ACETYLGLUCOSAMINE 4,6-DEHYDRATASE"/>
    <property type="match status" value="1"/>
</dbReference>
<dbReference type="OrthoDB" id="9803111at2"/>
<dbReference type="AlphaFoldDB" id="A0A410MFG4"/>
<keyword evidence="2" id="KW-1133">Transmembrane helix</keyword>
<proteinExistence type="inferred from homology"/>
<evidence type="ECO:0000259" key="3">
    <source>
        <dbReference type="Pfam" id="PF02719"/>
    </source>
</evidence>
<name>A0A410MFG4_9BACI</name>
<feature type="transmembrane region" description="Helical" evidence="2">
    <location>
        <begin position="43"/>
        <end position="63"/>
    </location>
</feature>
<dbReference type="CDD" id="cd05237">
    <property type="entry name" value="UDP_invert_4-6DH_SDR_e"/>
    <property type="match status" value="1"/>
</dbReference>
<dbReference type="SUPFAM" id="SSF51735">
    <property type="entry name" value="NAD(P)-binding Rossmann-fold domains"/>
    <property type="match status" value="2"/>
</dbReference>
<dbReference type="KEGG" id="hli:HLI_15165"/>
<reference evidence="4 5" key="1">
    <citation type="submission" date="2018-01" db="EMBL/GenBank/DDBJ databases">
        <title>The whole genome sequencing and assembly of Halobacillus litoralis ERB031 strain.</title>
        <authorList>
            <person name="Lee S.-J."/>
            <person name="Park M.-K."/>
            <person name="Kim J.-Y."/>
            <person name="Lee Y.-J."/>
            <person name="Yi H."/>
            <person name="Bahn Y.-S."/>
            <person name="Kim J.F."/>
            <person name="Lee D.-W."/>
        </authorList>
    </citation>
    <scope>NUCLEOTIDE SEQUENCE [LARGE SCALE GENOMIC DNA]</scope>
    <source>
        <strain evidence="4 5">ERB 031</strain>
    </source>
</reference>
<dbReference type="PANTHER" id="PTHR43318:SF1">
    <property type="entry name" value="POLYSACCHARIDE BIOSYNTHESIS PROTEIN EPSC-RELATED"/>
    <property type="match status" value="1"/>
</dbReference>
<feature type="transmembrane region" description="Helical" evidence="2">
    <location>
        <begin position="75"/>
        <end position="101"/>
    </location>
</feature>
<feature type="domain" description="Polysaccharide biosynthesis protein CapD-like" evidence="3">
    <location>
        <begin position="292"/>
        <end position="573"/>
    </location>
</feature>
<evidence type="ECO:0000256" key="1">
    <source>
        <dbReference type="ARBA" id="ARBA00007430"/>
    </source>
</evidence>
<sequence>MTTAYRRRLFLLIAIDSIIVSFSIYMSHFFLNPYVAVFDQIMLVSSLALLISHHLFSSMLGMYKKKWRYASTEELLGIFTVVTLSIISTAIIQVLAFGMIYERALTITWMLHILLIGGVRFAWQYYKTYGITLNPKLRKAKILSQNPNRQKTLIVGAGAAGRMLARQMNSSKEFNGEVTGFVDDDFTMHHLTISGLPVFGNTEKIEQIVEKYQVNHIVIAMPSVERERIKEIIQTAKSVVKNVQTLPMIEDIALGNVSVNQIRDVEIEDLLGRDPVELDIDSIESEVKGRTVMVTGAGGSIGSEICRQLVKFGPERLILLGHGENSIYTIHMELKQYEIDTELVTVIADVQDRERIFQVVGDYAPSYIYHAAAHKHVPLMEANPKEAVKNNVIGTKNVAEAADHAGVKTFVLVSTDKAVNPPNVMGSTKRIAEMVIQNLSKRSRTNFVAVRFGNVLGSRGSVIPLFKKQIAAGGPVTVTHPDMTRYFMTIPEASRLVLQAGALARGGEVFVLDMGEPVKIVDLARNLIHLSGFTEDEVPIDFNGIRPGEKMYEELLSEKEVNKKPVFPKIFIGKTVEFDYRLVQYLLDHHLESSVDDLKEYAIDLANNQIPNHKIENVYALRT</sequence>
<dbReference type="RefSeq" id="WP_128525717.1">
    <property type="nucleotide sequence ID" value="NZ_CP026118.1"/>
</dbReference>
<dbReference type="Proteomes" id="UP000287756">
    <property type="component" value="Chromosome"/>
</dbReference>
<gene>
    <name evidence="4" type="ORF">HLI_15165</name>
</gene>
<organism evidence="4 5">
    <name type="scientific">Halobacillus litoralis</name>
    <dbReference type="NCBI Taxonomy" id="45668"/>
    <lineage>
        <taxon>Bacteria</taxon>
        <taxon>Bacillati</taxon>
        <taxon>Bacillota</taxon>
        <taxon>Bacilli</taxon>
        <taxon>Bacillales</taxon>
        <taxon>Bacillaceae</taxon>
        <taxon>Halobacillus</taxon>
    </lineage>
</organism>
<dbReference type="InterPro" id="IPR003869">
    <property type="entry name" value="Polysac_CapD-like"/>
</dbReference>
<dbReference type="Pfam" id="PF13727">
    <property type="entry name" value="CoA_binding_3"/>
    <property type="match status" value="1"/>
</dbReference>
<dbReference type="InterPro" id="IPR036291">
    <property type="entry name" value="NAD(P)-bd_dom_sf"/>
</dbReference>
<evidence type="ECO:0000313" key="4">
    <source>
        <dbReference type="EMBL" id="QAS53443.1"/>
    </source>
</evidence>
<dbReference type="EMBL" id="CP026118">
    <property type="protein sequence ID" value="QAS53443.1"/>
    <property type="molecule type" value="Genomic_DNA"/>
</dbReference>
<comment type="similarity">
    <text evidence="1">Belongs to the polysaccharide synthase family.</text>
</comment>
<dbReference type="Pfam" id="PF02719">
    <property type="entry name" value="Polysacc_synt_2"/>
    <property type="match status" value="1"/>
</dbReference>